<comment type="caution">
    <text evidence="1">The sequence shown here is derived from an EMBL/GenBank/DDBJ whole genome shotgun (WGS) entry which is preliminary data.</text>
</comment>
<dbReference type="Proteomes" id="UP001184230">
    <property type="component" value="Unassembled WGS sequence"/>
</dbReference>
<sequence>MRNPAQPGSLETVMIKYALFARLEARPGKETEVQQFLEAGLAMAREEKTTPIWFALRLTPTTFGVFDAFEDEAGRQAHLSGPIAQALMAKAPELFVKPPAIEPVEVLGLKNDAPAS</sequence>
<gene>
    <name evidence="1" type="ORF">J2739_000801</name>
</gene>
<organism evidence="1 2">
    <name type="scientific">Variovorax soli</name>
    <dbReference type="NCBI Taxonomy" id="376815"/>
    <lineage>
        <taxon>Bacteria</taxon>
        <taxon>Pseudomonadati</taxon>
        <taxon>Pseudomonadota</taxon>
        <taxon>Betaproteobacteria</taxon>
        <taxon>Burkholderiales</taxon>
        <taxon>Comamonadaceae</taxon>
        <taxon>Variovorax</taxon>
    </lineage>
</organism>
<keyword evidence="1" id="KW-0560">Oxidoreductase</keyword>
<dbReference type="InterPro" id="IPR011008">
    <property type="entry name" value="Dimeric_a/b-barrel"/>
</dbReference>
<name>A0ABU1N9B0_9BURK</name>
<dbReference type="Gene3D" id="3.30.70.100">
    <property type="match status" value="1"/>
</dbReference>
<proteinExistence type="predicted"/>
<accession>A0ABU1N9B0</accession>
<keyword evidence="1" id="KW-0503">Monooxygenase</keyword>
<evidence type="ECO:0000313" key="2">
    <source>
        <dbReference type="Proteomes" id="UP001184230"/>
    </source>
</evidence>
<dbReference type="EMBL" id="JAVDRF010000002">
    <property type="protein sequence ID" value="MDR6535041.1"/>
    <property type="molecule type" value="Genomic_DNA"/>
</dbReference>
<protein>
    <submittedName>
        <fullName evidence="1">Quinol monooxygenase YgiN</fullName>
    </submittedName>
</protein>
<dbReference type="SUPFAM" id="SSF54909">
    <property type="entry name" value="Dimeric alpha+beta barrel"/>
    <property type="match status" value="1"/>
</dbReference>
<keyword evidence="2" id="KW-1185">Reference proteome</keyword>
<evidence type="ECO:0000313" key="1">
    <source>
        <dbReference type="EMBL" id="MDR6535041.1"/>
    </source>
</evidence>
<dbReference type="GO" id="GO:0004497">
    <property type="term" value="F:monooxygenase activity"/>
    <property type="evidence" value="ECO:0007669"/>
    <property type="project" value="UniProtKB-KW"/>
</dbReference>
<reference evidence="1 2" key="1">
    <citation type="submission" date="2023-07" db="EMBL/GenBank/DDBJ databases">
        <title>Sorghum-associated microbial communities from plants grown in Nebraska, USA.</title>
        <authorList>
            <person name="Schachtman D."/>
        </authorList>
    </citation>
    <scope>NUCLEOTIDE SEQUENCE [LARGE SCALE GENOMIC DNA]</scope>
    <source>
        <strain evidence="1 2">DS1781</strain>
    </source>
</reference>